<dbReference type="Gene3D" id="3.40.190.10">
    <property type="entry name" value="Periplasmic binding protein-like II"/>
    <property type="match status" value="1"/>
</dbReference>
<reference evidence="1" key="1">
    <citation type="submission" date="2018-06" db="EMBL/GenBank/DDBJ databases">
        <authorList>
            <person name="Zhirakovskaya E."/>
        </authorList>
    </citation>
    <scope>NUCLEOTIDE SEQUENCE</scope>
</reference>
<dbReference type="SUPFAM" id="SSF53850">
    <property type="entry name" value="Periplasmic binding protein-like II"/>
    <property type="match status" value="1"/>
</dbReference>
<dbReference type="Gene3D" id="3.40.190.150">
    <property type="entry name" value="Bordetella uptake gene, domain 1"/>
    <property type="match status" value="1"/>
</dbReference>
<proteinExistence type="predicted"/>
<gene>
    <name evidence="1" type="ORF">MNBD_ALPHA09-2372</name>
</gene>
<protein>
    <submittedName>
        <fullName evidence="1">Tripartite tricarboxylate transporter TctC family</fullName>
    </submittedName>
</protein>
<dbReference type="PANTHER" id="PTHR42928">
    <property type="entry name" value="TRICARBOXYLATE-BINDING PROTEIN"/>
    <property type="match status" value="1"/>
</dbReference>
<sequence>MKTVKTLVLAAGLASLAFGGAAAQWPEKPVTIIVPWSAGGSTDQVTRVIAGELSEALGQKFVVVNQPGASGSIGTKAAFDAPKDGYTWAAGAAQDLGSYGVMGMLDTTAKDWHIFLDVANVSVVGVNADQPFKDFGELIEAMKAAPGKITVATAGISSAGHDAMEAIRAAAGVEYKHVTYDGGNPAVISTVAGETQVTTQVASEQAEMIRGGRIRPLAVLSGEALEIEGYGTIPSITKWLPDYKAVPNYFGIWTPKGVPDDVVATMTKAWKDTIANSKALMKYAGDRGAQFAPFYGEDAQARVMPAIQGFSWRMFDAGKAKVSPDTLGIMRP</sequence>
<dbReference type="AlphaFoldDB" id="A0A3B0T4S5"/>
<evidence type="ECO:0000313" key="1">
    <source>
        <dbReference type="EMBL" id="VAW11940.1"/>
    </source>
</evidence>
<name>A0A3B0T4S5_9ZZZZ</name>
<dbReference type="EMBL" id="UOEM01000037">
    <property type="protein sequence ID" value="VAW11940.1"/>
    <property type="molecule type" value="Genomic_DNA"/>
</dbReference>
<dbReference type="PANTHER" id="PTHR42928:SF5">
    <property type="entry name" value="BLR1237 PROTEIN"/>
    <property type="match status" value="1"/>
</dbReference>
<dbReference type="InterPro" id="IPR042100">
    <property type="entry name" value="Bug_dom1"/>
</dbReference>
<dbReference type="CDD" id="cd07012">
    <property type="entry name" value="PBP2_Bug_TTT"/>
    <property type="match status" value="1"/>
</dbReference>
<dbReference type="PIRSF" id="PIRSF017082">
    <property type="entry name" value="YflP"/>
    <property type="match status" value="1"/>
</dbReference>
<accession>A0A3B0T4S5</accession>
<dbReference type="Pfam" id="PF03401">
    <property type="entry name" value="TctC"/>
    <property type="match status" value="1"/>
</dbReference>
<dbReference type="InterPro" id="IPR005064">
    <property type="entry name" value="BUG"/>
</dbReference>
<organism evidence="1">
    <name type="scientific">hydrothermal vent metagenome</name>
    <dbReference type="NCBI Taxonomy" id="652676"/>
    <lineage>
        <taxon>unclassified sequences</taxon>
        <taxon>metagenomes</taxon>
        <taxon>ecological metagenomes</taxon>
    </lineage>
</organism>